<evidence type="ECO:0000313" key="1">
    <source>
        <dbReference type="EMBL" id="PWA47087.1"/>
    </source>
</evidence>
<keyword evidence="1" id="KW-0548">Nucleotidyltransferase</keyword>
<keyword evidence="1" id="KW-0808">Transferase</keyword>
<evidence type="ECO:0000313" key="2">
    <source>
        <dbReference type="Proteomes" id="UP000245207"/>
    </source>
</evidence>
<comment type="caution">
    <text evidence="1">The sequence shown here is derived from an EMBL/GenBank/DDBJ whole genome shotgun (WGS) entry which is preliminary data.</text>
</comment>
<accession>A0A2U1LDK9</accession>
<keyword evidence="1" id="KW-0695">RNA-directed DNA polymerase</keyword>
<dbReference type="AlphaFoldDB" id="A0A2U1LDK9"/>
<sequence length="262" mass="28481">MTVAEPKPNTTDALLAHLLNRLGISGMNGASEIGVSGTHWVSQTGVSGTHGVTNIIQQTQQASIPQAGPTAYYTSPIGPLTNVSPLPGLGFERILQPGPFQYIRSTTWVGIKELRAIPSTIHTMMKFPTPGGVATLVTRSIIISECRKLEEKFLLRKETEAEVPPAAAMISEDEKTEKIMVHPAYPDQLVTIGKNFSPEGRKLLINLLKNNKDVFAWKPSDMTGSPIIGYGVLSLMGDTAYPSSWIWRISLSRNGYGVLVLR</sequence>
<organism evidence="1 2">
    <name type="scientific">Artemisia annua</name>
    <name type="common">Sweet wormwood</name>
    <dbReference type="NCBI Taxonomy" id="35608"/>
    <lineage>
        <taxon>Eukaryota</taxon>
        <taxon>Viridiplantae</taxon>
        <taxon>Streptophyta</taxon>
        <taxon>Embryophyta</taxon>
        <taxon>Tracheophyta</taxon>
        <taxon>Spermatophyta</taxon>
        <taxon>Magnoliopsida</taxon>
        <taxon>eudicotyledons</taxon>
        <taxon>Gunneridae</taxon>
        <taxon>Pentapetalae</taxon>
        <taxon>asterids</taxon>
        <taxon>campanulids</taxon>
        <taxon>Asterales</taxon>
        <taxon>Asteraceae</taxon>
        <taxon>Asteroideae</taxon>
        <taxon>Anthemideae</taxon>
        <taxon>Artemisiinae</taxon>
        <taxon>Artemisia</taxon>
    </lineage>
</organism>
<dbReference type="GO" id="GO:0003964">
    <property type="term" value="F:RNA-directed DNA polymerase activity"/>
    <property type="evidence" value="ECO:0007669"/>
    <property type="project" value="UniProtKB-KW"/>
</dbReference>
<reference evidence="1 2" key="1">
    <citation type="journal article" date="2018" name="Mol. Plant">
        <title>The genome of Artemisia annua provides insight into the evolution of Asteraceae family and artemisinin biosynthesis.</title>
        <authorList>
            <person name="Shen Q."/>
            <person name="Zhang L."/>
            <person name="Liao Z."/>
            <person name="Wang S."/>
            <person name="Yan T."/>
            <person name="Shi P."/>
            <person name="Liu M."/>
            <person name="Fu X."/>
            <person name="Pan Q."/>
            <person name="Wang Y."/>
            <person name="Lv Z."/>
            <person name="Lu X."/>
            <person name="Zhang F."/>
            <person name="Jiang W."/>
            <person name="Ma Y."/>
            <person name="Chen M."/>
            <person name="Hao X."/>
            <person name="Li L."/>
            <person name="Tang Y."/>
            <person name="Lv G."/>
            <person name="Zhou Y."/>
            <person name="Sun X."/>
            <person name="Brodelius P.E."/>
            <person name="Rose J.K.C."/>
            <person name="Tang K."/>
        </authorList>
    </citation>
    <scope>NUCLEOTIDE SEQUENCE [LARGE SCALE GENOMIC DNA]</scope>
    <source>
        <strain evidence="2">cv. Huhao1</strain>
        <tissue evidence="1">Leaf</tissue>
    </source>
</reference>
<dbReference type="EMBL" id="PKPP01009971">
    <property type="protein sequence ID" value="PWA47087.1"/>
    <property type="molecule type" value="Genomic_DNA"/>
</dbReference>
<protein>
    <submittedName>
        <fullName evidence="1">Reverse transcriptase domain-containing protein</fullName>
    </submittedName>
</protein>
<name>A0A2U1LDK9_ARTAN</name>
<proteinExistence type="predicted"/>
<gene>
    <name evidence="1" type="ORF">CTI12_AA502350</name>
</gene>
<keyword evidence="2" id="KW-1185">Reference proteome</keyword>
<dbReference type="Proteomes" id="UP000245207">
    <property type="component" value="Unassembled WGS sequence"/>
</dbReference>